<dbReference type="Proteomes" id="UP000053647">
    <property type="component" value="Unassembled WGS sequence"/>
</dbReference>
<sequence>MNVLPAVSFVPTKNSFPFQPKLLFLSDKVRVLLGPQSYEPPSASNGAFPQGCLSLSAPHAEVWIQGKQILIRDRSSTYGTYVNGVRIEHQTLLQNGDILTLGRKLPRSSTTPSNASDTQLKPIEASIVIVGV</sequence>
<reference evidence="3" key="2">
    <citation type="submission" date="2015-01" db="EMBL/GenBank/DDBJ databases">
        <title>Evolutionary Origins and Diversification of the Mycorrhizal Mutualists.</title>
        <authorList>
            <consortium name="DOE Joint Genome Institute"/>
            <consortium name="Mycorrhizal Genomics Consortium"/>
            <person name="Kohler A."/>
            <person name="Kuo A."/>
            <person name="Nagy L.G."/>
            <person name="Floudas D."/>
            <person name="Copeland A."/>
            <person name="Barry K.W."/>
            <person name="Cichocki N."/>
            <person name="Veneault-Fourrey C."/>
            <person name="LaButti K."/>
            <person name="Lindquist E.A."/>
            <person name="Lipzen A."/>
            <person name="Lundell T."/>
            <person name="Morin E."/>
            <person name="Murat C."/>
            <person name="Riley R."/>
            <person name="Ohm R."/>
            <person name="Sun H."/>
            <person name="Tunlid A."/>
            <person name="Henrissat B."/>
            <person name="Grigoriev I.V."/>
            <person name="Hibbett D.S."/>
            <person name="Martin F."/>
        </authorList>
    </citation>
    <scope>NUCLEOTIDE SEQUENCE [LARGE SCALE GENOMIC DNA]</scope>
    <source>
        <strain evidence="3">ATCC 200175</strain>
    </source>
</reference>
<dbReference type="Pfam" id="PF00498">
    <property type="entry name" value="FHA"/>
    <property type="match status" value="1"/>
</dbReference>
<evidence type="ECO:0000259" key="1">
    <source>
        <dbReference type="PROSITE" id="PS50006"/>
    </source>
</evidence>
<dbReference type="EMBL" id="KN819337">
    <property type="protein sequence ID" value="KIJ15338.1"/>
    <property type="molecule type" value="Genomic_DNA"/>
</dbReference>
<accession>A0A0C9TYF2</accession>
<dbReference type="InterPro" id="IPR000253">
    <property type="entry name" value="FHA_dom"/>
</dbReference>
<dbReference type="Gene3D" id="2.60.200.20">
    <property type="match status" value="1"/>
</dbReference>
<gene>
    <name evidence="2" type="ORF">PAXINDRAFT_77618</name>
</gene>
<proteinExistence type="predicted"/>
<dbReference type="HOGENOM" id="CLU_148159_0_0_1"/>
<feature type="domain" description="FHA" evidence="1">
    <location>
        <begin position="55"/>
        <end position="87"/>
    </location>
</feature>
<name>A0A0C9TYF2_PAXIN</name>
<dbReference type="CDD" id="cd00060">
    <property type="entry name" value="FHA"/>
    <property type="match status" value="1"/>
</dbReference>
<keyword evidence="3" id="KW-1185">Reference proteome</keyword>
<dbReference type="PROSITE" id="PS50006">
    <property type="entry name" value="FHA_DOMAIN"/>
    <property type="match status" value="1"/>
</dbReference>
<dbReference type="SUPFAM" id="SSF49879">
    <property type="entry name" value="SMAD/FHA domain"/>
    <property type="match status" value="1"/>
</dbReference>
<evidence type="ECO:0000313" key="2">
    <source>
        <dbReference type="EMBL" id="KIJ15338.1"/>
    </source>
</evidence>
<dbReference type="InterPro" id="IPR008984">
    <property type="entry name" value="SMAD_FHA_dom_sf"/>
</dbReference>
<dbReference type="OrthoDB" id="687730at2759"/>
<reference evidence="2 3" key="1">
    <citation type="submission" date="2014-06" db="EMBL/GenBank/DDBJ databases">
        <authorList>
            <consortium name="DOE Joint Genome Institute"/>
            <person name="Kuo A."/>
            <person name="Kohler A."/>
            <person name="Nagy L.G."/>
            <person name="Floudas D."/>
            <person name="Copeland A."/>
            <person name="Barry K.W."/>
            <person name="Cichocki N."/>
            <person name="Veneault-Fourrey C."/>
            <person name="LaButti K."/>
            <person name="Lindquist E.A."/>
            <person name="Lipzen A."/>
            <person name="Lundell T."/>
            <person name="Morin E."/>
            <person name="Murat C."/>
            <person name="Sun H."/>
            <person name="Tunlid A."/>
            <person name="Henrissat B."/>
            <person name="Grigoriev I.V."/>
            <person name="Hibbett D.S."/>
            <person name="Martin F."/>
            <person name="Nordberg H.P."/>
            <person name="Cantor M.N."/>
            <person name="Hua S.X."/>
        </authorList>
    </citation>
    <scope>NUCLEOTIDE SEQUENCE [LARGE SCALE GENOMIC DNA]</scope>
    <source>
        <strain evidence="2 3">ATCC 200175</strain>
    </source>
</reference>
<protein>
    <recommendedName>
        <fullName evidence="1">FHA domain-containing protein</fullName>
    </recommendedName>
</protein>
<evidence type="ECO:0000313" key="3">
    <source>
        <dbReference type="Proteomes" id="UP000053647"/>
    </source>
</evidence>
<dbReference type="AlphaFoldDB" id="A0A0C9TYF2"/>
<organism evidence="2 3">
    <name type="scientific">Paxillus involutus ATCC 200175</name>
    <dbReference type="NCBI Taxonomy" id="664439"/>
    <lineage>
        <taxon>Eukaryota</taxon>
        <taxon>Fungi</taxon>
        <taxon>Dikarya</taxon>
        <taxon>Basidiomycota</taxon>
        <taxon>Agaricomycotina</taxon>
        <taxon>Agaricomycetes</taxon>
        <taxon>Agaricomycetidae</taxon>
        <taxon>Boletales</taxon>
        <taxon>Paxilineae</taxon>
        <taxon>Paxillaceae</taxon>
        <taxon>Paxillus</taxon>
    </lineage>
</organism>